<protein>
    <submittedName>
        <fullName evidence="3">Helix-turn-helix domain-containing protein</fullName>
    </submittedName>
</protein>
<dbReference type="PANTHER" id="PTHR46558:SF14">
    <property type="entry name" value="HTH-TYPE TRANSCRIPTIONAL REGULATOR ANSR"/>
    <property type="match status" value="1"/>
</dbReference>
<dbReference type="Proteomes" id="UP000824116">
    <property type="component" value="Unassembled WGS sequence"/>
</dbReference>
<dbReference type="SUPFAM" id="SSF47413">
    <property type="entry name" value="lambda repressor-like DNA-binding domains"/>
    <property type="match status" value="1"/>
</dbReference>
<name>A0A9D2G7J7_9FIRM</name>
<feature type="domain" description="HTH cro/C1-type" evidence="2">
    <location>
        <begin position="10"/>
        <end position="64"/>
    </location>
</feature>
<dbReference type="EMBL" id="DXAY01000006">
    <property type="protein sequence ID" value="HIZ73681.1"/>
    <property type="molecule type" value="Genomic_DNA"/>
</dbReference>
<keyword evidence="1" id="KW-0238">DNA-binding</keyword>
<dbReference type="SMART" id="SM00530">
    <property type="entry name" value="HTH_XRE"/>
    <property type="match status" value="1"/>
</dbReference>
<dbReference type="InterPro" id="IPR001387">
    <property type="entry name" value="Cro/C1-type_HTH"/>
</dbReference>
<evidence type="ECO:0000259" key="2">
    <source>
        <dbReference type="PROSITE" id="PS50943"/>
    </source>
</evidence>
<sequence>MANVQLVENLRRLREEHNYTQLQVSSRLNISRQAYSNYETGKRVPDLDTLIRLADIYQVTLEQLLTQVCSKNSVAGESKGPYVPGMIIKTGDTVYLSDEEFSVLQHYRSASSDDRHLVRKVLNIVFPPDPDPKK</sequence>
<dbReference type="Pfam" id="PF01381">
    <property type="entry name" value="HTH_3"/>
    <property type="match status" value="1"/>
</dbReference>
<dbReference type="Gene3D" id="1.10.260.40">
    <property type="entry name" value="lambda repressor-like DNA-binding domains"/>
    <property type="match status" value="1"/>
</dbReference>
<dbReference type="GO" id="GO:0003677">
    <property type="term" value="F:DNA binding"/>
    <property type="evidence" value="ECO:0007669"/>
    <property type="project" value="UniProtKB-KW"/>
</dbReference>
<reference evidence="3" key="1">
    <citation type="journal article" date="2021" name="PeerJ">
        <title>Extensive microbial diversity within the chicken gut microbiome revealed by metagenomics and culture.</title>
        <authorList>
            <person name="Gilroy R."/>
            <person name="Ravi A."/>
            <person name="Getino M."/>
            <person name="Pursley I."/>
            <person name="Horton D.L."/>
            <person name="Alikhan N.F."/>
            <person name="Baker D."/>
            <person name="Gharbi K."/>
            <person name="Hall N."/>
            <person name="Watson M."/>
            <person name="Adriaenssens E.M."/>
            <person name="Foster-Nyarko E."/>
            <person name="Jarju S."/>
            <person name="Secka A."/>
            <person name="Antonio M."/>
            <person name="Oren A."/>
            <person name="Chaudhuri R.R."/>
            <person name="La Ragione R."/>
            <person name="Hildebrand F."/>
            <person name="Pallen M.J."/>
        </authorList>
    </citation>
    <scope>NUCLEOTIDE SEQUENCE</scope>
    <source>
        <strain evidence="3">CHK196-3914</strain>
    </source>
</reference>
<reference evidence="3" key="2">
    <citation type="submission" date="2021-04" db="EMBL/GenBank/DDBJ databases">
        <authorList>
            <person name="Gilroy R."/>
        </authorList>
    </citation>
    <scope>NUCLEOTIDE SEQUENCE</scope>
    <source>
        <strain evidence="3">CHK196-3914</strain>
    </source>
</reference>
<organism evidence="3 4">
    <name type="scientific">Candidatus Mediterraneibacter stercoravium</name>
    <dbReference type="NCBI Taxonomy" id="2838685"/>
    <lineage>
        <taxon>Bacteria</taxon>
        <taxon>Bacillati</taxon>
        <taxon>Bacillota</taxon>
        <taxon>Clostridia</taxon>
        <taxon>Lachnospirales</taxon>
        <taxon>Lachnospiraceae</taxon>
        <taxon>Mediterraneibacter</taxon>
    </lineage>
</organism>
<dbReference type="PROSITE" id="PS50943">
    <property type="entry name" value="HTH_CROC1"/>
    <property type="match status" value="1"/>
</dbReference>
<dbReference type="InterPro" id="IPR010982">
    <property type="entry name" value="Lambda_DNA-bd_dom_sf"/>
</dbReference>
<gene>
    <name evidence="3" type="ORF">H9723_00345</name>
</gene>
<accession>A0A9D2G7J7</accession>
<proteinExistence type="predicted"/>
<evidence type="ECO:0000313" key="4">
    <source>
        <dbReference type="Proteomes" id="UP000824116"/>
    </source>
</evidence>
<dbReference type="AlphaFoldDB" id="A0A9D2G7J7"/>
<dbReference type="CDD" id="cd00093">
    <property type="entry name" value="HTH_XRE"/>
    <property type="match status" value="1"/>
</dbReference>
<evidence type="ECO:0000256" key="1">
    <source>
        <dbReference type="ARBA" id="ARBA00023125"/>
    </source>
</evidence>
<comment type="caution">
    <text evidence="3">The sequence shown here is derived from an EMBL/GenBank/DDBJ whole genome shotgun (WGS) entry which is preliminary data.</text>
</comment>
<evidence type="ECO:0000313" key="3">
    <source>
        <dbReference type="EMBL" id="HIZ73681.1"/>
    </source>
</evidence>
<dbReference type="PANTHER" id="PTHR46558">
    <property type="entry name" value="TRACRIPTIONAL REGULATORY PROTEIN-RELATED-RELATED"/>
    <property type="match status" value="1"/>
</dbReference>